<dbReference type="Proteomes" id="UP000036503">
    <property type="component" value="Unassembled WGS sequence"/>
</dbReference>
<name>A0A0J6ZL64_9FIRM</name>
<protein>
    <submittedName>
        <fullName evidence="1">Uncharacterized protein</fullName>
    </submittedName>
</protein>
<sequence>MLPHKHYCAQDIEDSLATLENGAAVNGVSCGAEESTLRRWQKEFRSVLPILAAKLEALAQNWFERKIPLGIEVASPLLHLKHSLALLEEAPDGWTVLGRSFFQSRAHPLCLG</sequence>
<reference evidence="1 2" key="1">
    <citation type="submission" date="2015-06" db="EMBL/GenBank/DDBJ databases">
        <title>Draft genome sequence of beer spoilage bacterium Megasphaera cerevisiae type strain 20462.</title>
        <authorList>
            <person name="Kutumbaka K."/>
            <person name="Pasmowitz J."/>
            <person name="Mategko J."/>
            <person name="Reyes D."/>
            <person name="Friedrich A."/>
            <person name="Han S."/>
            <person name="Martens-Habbena W."/>
            <person name="Neal-McKinney J."/>
            <person name="Janagama H.K."/>
            <person name="Nadala C."/>
            <person name="Samadpour M."/>
        </authorList>
    </citation>
    <scope>NUCLEOTIDE SEQUENCE [LARGE SCALE GENOMIC DNA]</scope>
    <source>
        <strain evidence="1 2">DSM 20462</strain>
    </source>
</reference>
<dbReference type="InParanoid" id="A0A0J6ZL64"/>
<dbReference type="PATRIC" id="fig|1122219.3.peg.2659"/>
<evidence type="ECO:0000313" key="2">
    <source>
        <dbReference type="Proteomes" id="UP000036503"/>
    </source>
</evidence>
<dbReference type="EMBL" id="LEKT01000056">
    <property type="protein sequence ID" value="KMO85576.1"/>
    <property type="molecule type" value="Genomic_DNA"/>
</dbReference>
<proteinExistence type="predicted"/>
<accession>A0A0J6ZL64</accession>
<comment type="caution">
    <text evidence="1">The sequence shown here is derived from an EMBL/GenBank/DDBJ whole genome shotgun (WGS) entry which is preliminary data.</text>
</comment>
<evidence type="ECO:0000313" key="1">
    <source>
        <dbReference type="EMBL" id="KMO85576.1"/>
    </source>
</evidence>
<dbReference type="AlphaFoldDB" id="A0A0J6ZL64"/>
<organism evidence="1 2">
    <name type="scientific">Megasphaera cerevisiae DSM 20462</name>
    <dbReference type="NCBI Taxonomy" id="1122219"/>
    <lineage>
        <taxon>Bacteria</taxon>
        <taxon>Bacillati</taxon>
        <taxon>Bacillota</taxon>
        <taxon>Negativicutes</taxon>
        <taxon>Veillonellales</taxon>
        <taxon>Veillonellaceae</taxon>
        <taxon>Megasphaera</taxon>
    </lineage>
</organism>
<keyword evidence="2" id="KW-1185">Reference proteome</keyword>
<gene>
    <name evidence="1" type="ORF">AB840_12865</name>
</gene>